<protein>
    <submittedName>
        <fullName evidence="1">Uncharacterized protein</fullName>
    </submittedName>
</protein>
<sequence length="46" mass="5451">MDQGTFKYLSNTYMYTSTVLYKYLHIMYTIYTMQTICCTTNKLSTA</sequence>
<proteinExistence type="predicted"/>
<accession>A0A0E9RXT5</accession>
<dbReference type="AlphaFoldDB" id="A0A0E9RXT5"/>
<reference evidence="1" key="1">
    <citation type="submission" date="2014-11" db="EMBL/GenBank/DDBJ databases">
        <authorList>
            <person name="Amaro Gonzalez C."/>
        </authorList>
    </citation>
    <scope>NUCLEOTIDE SEQUENCE</scope>
</reference>
<evidence type="ECO:0000313" key="1">
    <source>
        <dbReference type="EMBL" id="JAH33220.1"/>
    </source>
</evidence>
<reference evidence="1" key="2">
    <citation type="journal article" date="2015" name="Fish Shellfish Immunol.">
        <title>Early steps in the European eel (Anguilla anguilla)-Vibrio vulnificus interaction in the gills: Role of the RtxA13 toxin.</title>
        <authorList>
            <person name="Callol A."/>
            <person name="Pajuelo D."/>
            <person name="Ebbesson L."/>
            <person name="Teles M."/>
            <person name="MacKenzie S."/>
            <person name="Amaro C."/>
        </authorList>
    </citation>
    <scope>NUCLEOTIDE SEQUENCE</scope>
</reference>
<organism evidence="1">
    <name type="scientific">Anguilla anguilla</name>
    <name type="common">European freshwater eel</name>
    <name type="synonym">Muraena anguilla</name>
    <dbReference type="NCBI Taxonomy" id="7936"/>
    <lineage>
        <taxon>Eukaryota</taxon>
        <taxon>Metazoa</taxon>
        <taxon>Chordata</taxon>
        <taxon>Craniata</taxon>
        <taxon>Vertebrata</taxon>
        <taxon>Euteleostomi</taxon>
        <taxon>Actinopterygii</taxon>
        <taxon>Neopterygii</taxon>
        <taxon>Teleostei</taxon>
        <taxon>Anguilliformes</taxon>
        <taxon>Anguillidae</taxon>
        <taxon>Anguilla</taxon>
    </lineage>
</organism>
<name>A0A0E9RXT5_ANGAN</name>
<dbReference type="EMBL" id="GBXM01075357">
    <property type="protein sequence ID" value="JAH33220.1"/>
    <property type="molecule type" value="Transcribed_RNA"/>
</dbReference>